<dbReference type="AlphaFoldDB" id="A0A5E7E4B2"/>
<dbReference type="RefSeq" id="WP_150604430.1">
    <property type="nucleotide sequence ID" value="NZ_CABVHX010000021.1"/>
</dbReference>
<evidence type="ECO:0000313" key="1">
    <source>
        <dbReference type="EMBL" id="VVO20512.1"/>
    </source>
</evidence>
<gene>
    <name evidence="1" type="ORF">PS718_04175</name>
</gene>
<dbReference type="Proteomes" id="UP000325375">
    <property type="component" value="Unassembled WGS sequence"/>
</dbReference>
<dbReference type="EMBL" id="CABVHX010000021">
    <property type="protein sequence ID" value="VVO20512.1"/>
    <property type="molecule type" value="Genomic_DNA"/>
</dbReference>
<accession>A0A5E7E4B2</accession>
<reference evidence="1 2" key="1">
    <citation type="submission" date="2019-09" db="EMBL/GenBank/DDBJ databases">
        <authorList>
            <person name="Chandra G."/>
            <person name="Truman W A."/>
        </authorList>
    </citation>
    <scope>NUCLEOTIDE SEQUENCE [LARGE SCALE GENOMIC DNA]</scope>
    <source>
        <strain evidence="1">PS718</strain>
    </source>
</reference>
<proteinExistence type="predicted"/>
<protein>
    <submittedName>
        <fullName evidence="1">Uncharacterized protein</fullName>
    </submittedName>
</protein>
<sequence length="117" mass="12297">MTAQLNALAAPQLKEAVNGVLHVGKLEGNAHGLVLPYQNQTAGDVVALHVKTSNGNSFEKQTVVTPAGVGKPLTFAIPKDVFEKELVPQATAELHYTITNRAGNSVASQSLTVQLVL</sequence>
<organism evidence="1 2">
    <name type="scientific">Pseudomonas fluorescens</name>
    <dbReference type="NCBI Taxonomy" id="294"/>
    <lineage>
        <taxon>Bacteria</taxon>
        <taxon>Pseudomonadati</taxon>
        <taxon>Pseudomonadota</taxon>
        <taxon>Gammaproteobacteria</taxon>
        <taxon>Pseudomonadales</taxon>
        <taxon>Pseudomonadaceae</taxon>
        <taxon>Pseudomonas</taxon>
    </lineage>
</organism>
<name>A0A5E7E4B2_PSEFL</name>
<evidence type="ECO:0000313" key="2">
    <source>
        <dbReference type="Proteomes" id="UP000325375"/>
    </source>
</evidence>